<name>A0ABW1YL27_9GAMM</name>
<evidence type="ECO:0000256" key="1">
    <source>
        <dbReference type="SAM" id="MobiDB-lite"/>
    </source>
</evidence>
<gene>
    <name evidence="3" type="ORF">ACFQBM_08970</name>
</gene>
<keyword evidence="2" id="KW-0812">Transmembrane</keyword>
<accession>A0ABW1YL27</accession>
<evidence type="ECO:0000256" key="2">
    <source>
        <dbReference type="SAM" id="Phobius"/>
    </source>
</evidence>
<feature type="transmembrane region" description="Helical" evidence="2">
    <location>
        <begin position="39"/>
        <end position="65"/>
    </location>
</feature>
<protein>
    <submittedName>
        <fullName evidence="3">DUF2955 domain-containing protein</fullName>
    </submittedName>
</protein>
<sequence>MENEMEASDDRTPVTTQRKDRGPMPLAARRCYRLACSTGLALALCYGFDLGVPFVAPLFAVLLAAKPAPPPGARQSAGLLLFMALALGIGVLLGPPLQQAPFSTLLLIALGVFFCNRLAIVGGKELPATLLALGFTVIPAANSASPALATALVQAMVLGLAVAIASLWLVYPLFPEDPGAVPPQPPAATPAQGNWLSLRATLIVLPAFAFTLTNPTTNLPFLVKSILLGREASEMQLRGASRELVGSTLLGGLCAVGVWWCLSLAVELWFFTGWVLLVSLLLAAGSYQVFRNRLTPGFWVNTLLNMLILLGAAVQDSAQGKDVYQAFVVRMALFLGVAVYALAAMALLDWWRGRTVQRSPGEVD</sequence>
<dbReference type="Proteomes" id="UP001596425">
    <property type="component" value="Unassembled WGS sequence"/>
</dbReference>
<feature type="transmembrane region" description="Helical" evidence="2">
    <location>
        <begin position="126"/>
        <end position="144"/>
    </location>
</feature>
<keyword evidence="4" id="KW-1185">Reference proteome</keyword>
<evidence type="ECO:0000313" key="3">
    <source>
        <dbReference type="EMBL" id="MFC6633410.1"/>
    </source>
</evidence>
<keyword evidence="2" id="KW-1133">Transmembrane helix</keyword>
<feature type="transmembrane region" description="Helical" evidence="2">
    <location>
        <begin position="244"/>
        <end position="262"/>
    </location>
</feature>
<feature type="transmembrane region" description="Helical" evidence="2">
    <location>
        <begin position="102"/>
        <end position="120"/>
    </location>
</feature>
<feature type="region of interest" description="Disordered" evidence="1">
    <location>
        <begin position="1"/>
        <end position="21"/>
    </location>
</feature>
<feature type="transmembrane region" description="Helical" evidence="2">
    <location>
        <begin position="77"/>
        <end position="95"/>
    </location>
</feature>
<dbReference type="EMBL" id="JBHSVR010000001">
    <property type="protein sequence ID" value="MFC6633410.1"/>
    <property type="molecule type" value="Genomic_DNA"/>
</dbReference>
<proteinExistence type="predicted"/>
<dbReference type="RefSeq" id="WP_226864555.1">
    <property type="nucleotide sequence ID" value="NZ_JACZFR010000001.1"/>
</dbReference>
<organism evidence="3 4">
    <name type="scientific">Microbulbifer taiwanensis</name>
    <dbReference type="NCBI Taxonomy" id="986746"/>
    <lineage>
        <taxon>Bacteria</taxon>
        <taxon>Pseudomonadati</taxon>
        <taxon>Pseudomonadota</taxon>
        <taxon>Gammaproteobacteria</taxon>
        <taxon>Cellvibrionales</taxon>
        <taxon>Microbulbiferaceae</taxon>
        <taxon>Microbulbifer</taxon>
    </lineage>
</organism>
<feature type="transmembrane region" description="Helical" evidence="2">
    <location>
        <begin position="268"/>
        <end position="290"/>
    </location>
</feature>
<reference evidence="4" key="1">
    <citation type="journal article" date="2019" name="Int. J. Syst. Evol. Microbiol.">
        <title>The Global Catalogue of Microorganisms (GCM) 10K type strain sequencing project: providing services to taxonomists for standard genome sequencing and annotation.</title>
        <authorList>
            <consortium name="The Broad Institute Genomics Platform"/>
            <consortium name="The Broad Institute Genome Sequencing Center for Infectious Disease"/>
            <person name="Wu L."/>
            <person name="Ma J."/>
        </authorList>
    </citation>
    <scope>NUCLEOTIDE SEQUENCE [LARGE SCALE GENOMIC DNA]</scope>
    <source>
        <strain evidence="4">CGMCC 1.13718</strain>
    </source>
</reference>
<feature type="compositionally biased region" description="Basic and acidic residues" evidence="1">
    <location>
        <begin position="8"/>
        <end position="21"/>
    </location>
</feature>
<dbReference type="InterPro" id="IPR022604">
    <property type="entry name" value="DUF2955"/>
</dbReference>
<feature type="transmembrane region" description="Helical" evidence="2">
    <location>
        <begin position="327"/>
        <end position="348"/>
    </location>
</feature>
<comment type="caution">
    <text evidence="3">The sequence shown here is derived from an EMBL/GenBank/DDBJ whole genome shotgun (WGS) entry which is preliminary data.</text>
</comment>
<feature type="transmembrane region" description="Helical" evidence="2">
    <location>
        <begin position="203"/>
        <end position="223"/>
    </location>
</feature>
<feature type="transmembrane region" description="Helical" evidence="2">
    <location>
        <begin position="151"/>
        <end position="171"/>
    </location>
</feature>
<dbReference type="Pfam" id="PF11168">
    <property type="entry name" value="DUF2955"/>
    <property type="match status" value="1"/>
</dbReference>
<evidence type="ECO:0000313" key="4">
    <source>
        <dbReference type="Proteomes" id="UP001596425"/>
    </source>
</evidence>
<keyword evidence="2" id="KW-0472">Membrane</keyword>
<feature type="transmembrane region" description="Helical" evidence="2">
    <location>
        <begin position="297"/>
        <end position="315"/>
    </location>
</feature>